<dbReference type="Pfam" id="PF00512">
    <property type="entry name" value="HisKA"/>
    <property type="match status" value="1"/>
</dbReference>
<evidence type="ECO:0000256" key="4">
    <source>
        <dbReference type="ARBA" id="ARBA00022475"/>
    </source>
</evidence>
<evidence type="ECO:0000256" key="11">
    <source>
        <dbReference type="ARBA" id="ARBA00023136"/>
    </source>
</evidence>
<dbReference type="SMART" id="SM00387">
    <property type="entry name" value="HATPase_c"/>
    <property type="match status" value="1"/>
</dbReference>
<dbReference type="GO" id="GO:0005886">
    <property type="term" value="C:plasma membrane"/>
    <property type="evidence" value="ECO:0007669"/>
    <property type="project" value="UniProtKB-SubCell"/>
</dbReference>
<evidence type="ECO:0000256" key="6">
    <source>
        <dbReference type="ARBA" id="ARBA00022679"/>
    </source>
</evidence>
<dbReference type="CDD" id="cd06225">
    <property type="entry name" value="HAMP"/>
    <property type="match status" value="1"/>
</dbReference>
<dbReference type="InterPro" id="IPR036097">
    <property type="entry name" value="HisK_dim/P_sf"/>
</dbReference>
<keyword evidence="8 15" id="KW-0418">Kinase</keyword>
<evidence type="ECO:0000256" key="3">
    <source>
        <dbReference type="ARBA" id="ARBA00012438"/>
    </source>
</evidence>
<dbReference type="SMART" id="SM00388">
    <property type="entry name" value="HisKA"/>
    <property type="match status" value="1"/>
</dbReference>
<comment type="catalytic activity">
    <reaction evidence="1">
        <text>ATP + protein L-histidine = ADP + protein N-phospho-L-histidine.</text>
        <dbReference type="EC" id="2.7.13.3"/>
    </reaction>
</comment>
<dbReference type="AlphaFoldDB" id="A0A1T2XIJ2"/>
<dbReference type="InterPro" id="IPR005467">
    <property type="entry name" value="His_kinase_dom"/>
</dbReference>
<dbReference type="Proteomes" id="UP000190188">
    <property type="component" value="Unassembled WGS sequence"/>
</dbReference>
<dbReference type="STRING" id="1324314.BVG16_10355"/>
<dbReference type="SUPFAM" id="SSF47384">
    <property type="entry name" value="Homodimeric domain of signal transducing histidine kinase"/>
    <property type="match status" value="1"/>
</dbReference>
<evidence type="ECO:0000256" key="12">
    <source>
        <dbReference type="SAM" id="Phobius"/>
    </source>
</evidence>
<reference evidence="15 16" key="1">
    <citation type="submission" date="2017-01" db="EMBL/GenBank/DDBJ databases">
        <title>Genome analysis of Paenibacillus selenitrireducens ES3-24.</title>
        <authorList>
            <person name="Xu D."/>
            <person name="Yao R."/>
            <person name="Zheng S."/>
        </authorList>
    </citation>
    <scope>NUCLEOTIDE SEQUENCE [LARGE SCALE GENOMIC DNA]</scope>
    <source>
        <strain evidence="15 16">ES3-24</strain>
    </source>
</reference>
<dbReference type="InterPro" id="IPR004358">
    <property type="entry name" value="Sig_transdc_His_kin-like_C"/>
</dbReference>
<dbReference type="Gene3D" id="3.30.565.10">
    <property type="entry name" value="Histidine kinase-like ATPase, C-terminal domain"/>
    <property type="match status" value="1"/>
</dbReference>
<dbReference type="FunFam" id="1.10.287.130:FF:000001">
    <property type="entry name" value="Two-component sensor histidine kinase"/>
    <property type="match status" value="1"/>
</dbReference>
<keyword evidence="5" id="KW-0597">Phosphoprotein</keyword>
<dbReference type="GO" id="GO:0000155">
    <property type="term" value="F:phosphorelay sensor kinase activity"/>
    <property type="evidence" value="ECO:0007669"/>
    <property type="project" value="InterPro"/>
</dbReference>
<keyword evidence="4" id="KW-1003">Cell membrane</keyword>
<dbReference type="GO" id="GO:0005524">
    <property type="term" value="F:ATP binding"/>
    <property type="evidence" value="ECO:0007669"/>
    <property type="project" value="UniProtKB-KW"/>
</dbReference>
<dbReference type="SUPFAM" id="SSF55874">
    <property type="entry name" value="ATPase domain of HSP90 chaperone/DNA topoisomerase II/histidine kinase"/>
    <property type="match status" value="1"/>
</dbReference>
<comment type="caution">
    <text evidence="15">The sequence shown here is derived from an EMBL/GenBank/DDBJ whole genome shotgun (WGS) entry which is preliminary data.</text>
</comment>
<evidence type="ECO:0000259" key="14">
    <source>
        <dbReference type="PROSITE" id="PS50885"/>
    </source>
</evidence>
<evidence type="ECO:0000256" key="2">
    <source>
        <dbReference type="ARBA" id="ARBA00004651"/>
    </source>
</evidence>
<accession>A0A1T2XIJ2</accession>
<feature type="transmembrane region" description="Helical" evidence="12">
    <location>
        <begin position="18"/>
        <end position="37"/>
    </location>
</feature>
<evidence type="ECO:0000256" key="8">
    <source>
        <dbReference type="ARBA" id="ARBA00022777"/>
    </source>
</evidence>
<gene>
    <name evidence="15" type="ORF">BVG16_10355</name>
</gene>
<dbReference type="FunFam" id="3.30.565.10:FF:000006">
    <property type="entry name" value="Sensor histidine kinase WalK"/>
    <property type="match status" value="1"/>
</dbReference>
<keyword evidence="12" id="KW-0812">Transmembrane</keyword>
<evidence type="ECO:0000313" key="15">
    <source>
        <dbReference type="EMBL" id="OPA79526.1"/>
    </source>
</evidence>
<dbReference type="Gene3D" id="1.10.287.130">
    <property type="match status" value="1"/>
</dbReference>
<dbReference type="InterPro" id="IPR003660">
    <property type="entry name" value="HAMP_dom"/>
</dbReference>
<dbReference type="EMBL" id="MSZX01000003">
    <property type="protein sequence ID" value="OPA79526.1"/>
    <property type="molecule type" value="Genomic_DNA"/>
</dbReference>
<sequence>MLLQQATPSLFHDYGRQLVTILVDLVLLFFIGLLMRVRGEPQQFIIMRSIIDALRRIAKGDFSVNLDINRNFRGFGILAESVNSMAVELGQMEQMRQEFISNVSHEIQSPLHSISGFARAMHNDALTKEERTHYLDIIETESRRLSKLSDNLLKLTSLESSSYPFETKRYRLDRQLRNLVLALEPHWLGKSIEIDITLEETFIVADEDGLSQVWVNLISNAIKFTPVGGTIGIDLRQHDQQAIITVKDDGIGIADEDQAHIFERFYKADKARNRALGGSGLGLSIVKKILDMHHGEIAVHSRVGEGSTFVVLLPLVPTALDQQQRQGSPRG</sequence>
<evidence type="ECO:0000256" key="10">
    <source>
        <dbReference type="ARBA" id="ARBA00023012"/>
    </source>
</evidence>
<evidence type="ECO:0000256" key="7">
    <source>
        <dbReference type="ARBA" id="ARBA00022741"/>
    </source>
</evidence>
<keyword evidence="7" id="KW-0547">Nucleotide-binding</keyword>
<dbReference type="PROSITE" id="PS50109">
    <property type="entry name" value="HIS_KIN"/>
    <property type="match status" value="1"/>
</dbReference>
<dbReference type="PROSITE" id="PS50885">
    <property type="entry name" value="HAMP"/>
    <property type="match status" value="1"/>
</dbReference>
<dbReference type="Pfam" id="PF02518">
    <property type="entry name" value="HATPase_c"/>
    <property type="match status" value="1"/>
</dbReference>
<dbReference type="EC" id="2.7.13.3" evidence="3"/>
<proteinExistence type="predicted"/>
<keyword evidence="16" id="KW-1185">Reference proteome</keyword>
<keyword evidence="11 12" id="KW-0472">Membrane</keyword>
<evidence type="ECO:0000256" key="1">
    <source>
        <dbReference type="ARBA" id="ARBA00000085"/>
    </source>
</evidence>
<comment type="subcellular location">
    <subcellularLocation>
        <location evidence="2">Cell membrane</location>
        <topology evidence="2">Multi-pass membrane protein</topology>
    </subcellularLocation>
</comment>
<keyword evidence="10" id="KW-0902">Two-component regulatory system</keyword>
<dbReference type="CDD" id="cd00082">
    <property type="entry name" value="HisKA"/>
    <property type="match status" value="1"/>
</dbReference>
<evidence type="ECO:0000256" key="5">
    <source>
        <dbReference type="ARBA" id="ARBA00022553"/>
    </source>
</evidence>
<keyword evidence="12" id="KW-1133">Transmembrane helix</keyword>
<dbReference type="PANTHER" id="PTHR43711:SF1">
    <property type="entry name" value="HISTIDINE KINASE 1"/>
    <property type="match status" value="1"/>
</dbReference>
<dbReference type="CDD" id="cd00075">
    <property type="entry name" value="HATPase"/>
    <property type="match status" value="1"/>
</dbReference>
<name>A0A1T2XIJ2_9BACL</name>
<dbReference type="InterPro" id="IPR003661">
    <property type="entry name" value="HisK_dim/P_dom"/>
</dbReference>
<dbReference type="PRINTS" id="PR00344">
    <property type="entry name" value="BCTRLSENSOR"/>
</dbReference>
<evidence type="ECO:0000259" key="13">
    <source>
        <dbReference type="PROSITE" id="PS50109"/>
    </source>
</evidence>
<keyword evidence="9" id="KW-0067">ATP-binding</keyword>
<dbReference type="Gene3D" id="6.10.340.10">
    <property type="match status" value="1"/>
</dbReference>
<dbReference type="PANTHER" id="PTHR43711">
    <property type="entry name" value="TWO-COMPONENT HISTIDINE KINASE"/>
    <property type="match status" value="1"/>
</dbReference>
<feature type="domain" description="HAMP" evidence="14">
    <location>
        <begin position="47"/>
        <end position="94"/>
    </location>
</feature>
<organism evidence="15 16">
    <name type="scientific">Paenibacillus selenitireducens</name>
    <dbReference type="NCBI Taxonomy" id="1324314"/>
    <lineage>
        <taxon>Bacteria</taxon>
        <taxon>Bacillati</taxon>
        <taxon>Bacillota</taxon>
        <taxon>Bacilli</taxon>
        <taxon>Bacillales</taxon>
        <taxon>Paenibacillaceae</taxon>
        <taxon>Paenibacillus</taxon>
    </lineage>
</organism>
<evidence type="ECO:0000256" key="9">
    <source>
        <dbReference type="ARBA" id="ARBA00022840"/>
    </source>
</evidence>
<dbReference type="InterPro" id="IPR036890">
    <property type="entry name" value="HATPase_C_sf"/>
</dbReference>
<dbReference type="InterPro" id="IPR050736">
    <property type="entry name" value="Sensor_HK_Regulatory"/>
</dbReference>
<dbReference type="InterPro" id="IPR003594">
    <property type="entry name" value="HATPase_dom"/>
</dbReference>
<feature type="domain" description="Histidine kinase" evidence="13">
    <location>
        <begin position="102"/>
        <end position="317"/>
    </location>
</feature>
<protein>
    <recommendedName>
        <fullName evidence="3">histidine kinase</fullName>
        <ecNumber evidence="3">2.7.13.3</ecNumber>
    </recommendedName>
</protein>
<keyword evidence="6" id="KW-0808">Transferase</keyword>
<evidence type="ECO:0000313" key="16">
    <source>
        <dbReference type="Proteomes" id="UP000190188"/>
    </source>
</evidence>